<evidence type="ECO:0000259" key="1">
    <source>
        <dbReference type="Pfam" id="PF13454"/>
    </source>
</evidence>
<dbReference type="InterPro" id="IPR036188">
    <property type="entry name" value="FAD/NAD-bd_sf"/>
</dbReference>
<evidence type="ECO:0000313" key="3">
    <source>
        <dbReference type="Proteomes" id="UP001526225"/>
    </source>
</evidence>
<name>A0ABT3E6B3_9LACO</name>
<dbReference type="InterPro" id="IPR038732">
    <property type="entry name" value="HpyO/CreE_NAD-binding"/>
</dbReference>
<comment type="caution">
    <text evidence="2">The sequence shown here is derived from an EMBL/GenBank/DDBJ whole genome shotgun (WGS) entry which is preliminary data.</text>
</comment>
<protein>
    <submittedName>
        <fullName evidence="2">FAD/NAD(P)-binding protein</fullName>
    </submittedName>
</protein>
<dbReference type="Proteomes" id="UP001526225">
    <property type="component" value="Unassembled WGS sequence"/>
</dbReference>
<reference evidence="2 3" key="1">
    <citation type="submission" date="2022-10" db="EMBL/GenBank/DDBJ databases">
        <title>Weissella fermenti sp. nov., isolated from fermented cabbage.</title>
        <authorList>
            <person name="Lee J.K."/>
            <person name="Baek J.H."/>
            <person name="Choi D.G."/>
            <person name="Kim J.M."/>
            <person name="Jeon C.O."/>
        </authorList>
    </citation>
    <scope>NUCLEOTIDE SEQUENCE [LARGE SCALE GENOMIC DNA]</scope>
    <source>
        <strain evidence="2 3">KACC 18534</strain>
    </source>
</reference>
<accession>A0ABT3E6B3</accession>
<dbReference type="EMBL" id="JAOZFE010000004">
    <property type="protein sequence ID" value="MCW0953458.1"/>
    <property type="molecule type" value="Genomic_DNA"/>
</dbReference>
<dbReference type="Pfam" id="PF13454">
    <property type="entry name" value="NAD_binding_9"/>
    <property type="match status" value="1"/>
</dbReference>
<sequence length="600" mass="66970">MQIALIGAGPRNLILTERLMTFANQSTTPVTITLFDPFPIGGRVWSPEQSPYFIANTIASHATLFSDESIESPFPGLRGPNWYEWLNTVAADFIKEQNYTHQDYFLNVIANLTPNTYPSRALMGVYAAWTFEQIIKHANPNVHIVHRRLNVTKTLQKDNQFELTFSDGTTELMDQVILTPGHLPTEHTPEEQVFADSGLTYLPVGHPGEAKLDLLPAKQDVIFRGLGLSFFDYMAALTLGRGGKFDRDTNSRLVYTPSGHEPHIIAGSRRGELAHARGVNQKPAHVSYVPKIFTSERLTATQPTDFHTFFRLIKAEMQLVYYQNLLSEQPDVYPGDASAFIEGLIASDNLEETVVASDLPAEYHYDWARVYPHTVTSDVTVMDALLTTDIADAELGNAAGPYSGSYEIVKDLRSLIRQYLYAGIFDGTGYAAFLDLFGPFNNTVAVGPPLERIEELQALIAAGIVTIANPGLKVEVHDHHYQATDDAGNEWITDYLVEARLPSTNITKVTNPLMHQLYVDKYIEPVTMTRTDQSTYSIPAVHVNPRTLQTQNASGQMDNLFIWGLPTEGGNRWFTTFLPRPNDHDSNMVDAETIAQTIFK</sequence>
<organism evidence="2 3">
    <name type="scientific">Weissella ceti</name>
    <dbReference type="NCBI Taxonomy" id="759620"/>
    <lineage>
        <taxon>Bacteria</taxon>
        <taxon>Bacillati</taxon>
        <taxon>Bacillota</taxon>
        <taxon>Bacilli</taxon>
        <taxon>Lactobacillales</taxon>
        <taxon>Lactobacillaceae</taxon>
        <taxon>Weissella</taxon>
    </lineage>
</organism>
<gene>
    <name evidence="2" type="ORF">OIT44_05160</name>
</gene>
<evidence type="ECO:0000313" key="2">
    <source>
        <dbReference type="EMBL" id="MCW0953458.1"/>
    </source>
</evidence>
<proteinExistence type="predicted"/>
<dbReference type="SUPFAM" id="SSF51905">
    <property type="entry name" value="FAD/NAD(P)-binding domain"/>
    <property type="match status" value="1"/>
</dbReference>
<dbReference type="InterPro" id="IPR052189">
    <property type="entry name" value="L-asp_N-monooxygenase_NS-form"/>
</dbReference>
<keyword evidence="3" id="KW-1185">Reference proteome</keyword>
<feature type="domain" description="FAD-dependent urate hydroxylase HpyO/Asp monooxygenase CreE-like FAD/NAD(P)-binding" evidence="1">
    <location>
        <begin position="4"/>
        <end position="182"/>
    </location>
</feature>
<dbReference type="PANTHER" id="PTHR40254:SF1">
    <property type="entry name" value="BLR0577 PROTEIN"/>
    <property type="match status" value="1"/>
</dbReference>
<dbReference type="RefSeq" id="WP_213408970.1">
    <property type="nucleotide sequence ID" value="NZ_CP074441.1"/>
</dbReference>
<dbReference type="PANTHER" id="PTHR40254">
    <property type="entry name" value="BLR0577 PROTEIN"/>
    <property type="match status" value="1"/>
</dbReference>